<dbReference type="RefSeq" id="WP_379282656.1">
    <property type="nucleotide sequence ID" value="NZ_JBHUGF010000010.1"/>
</dbReference>
<protein>
    <submittedName>
        <fullName evidence="1">Uncharacterized protein</fullName>
    </submittedName>
</protein>
<reference evidence="2" key="1">
    <citation type="journal article" date="2019" name="Int. J. Syst. Evol. Microbiol.">
        <title>The Global Catalogue of Microorganisms (GCM) 10K type strain sequencing project: providing services to taxonomists for standard genome sequencing and annotation.</title>
        <authorList>
            <consortium name="The Broad Institute Genomics Platform"/>
            <consortium name="The Broad Institute Genome Sequencing Center for Infectious Disease"/>
            <person name="Wu L."/>
            <person name="Ma J."/>
        </authorList>
    </citation>
    <scope>NUCLEOTIDE SEQUENCE [LARGE SCALE GENOMIC DNA]</scope>
    <source>
        <strain evidence="2">CGMCC 1.15067</strain>
    </source>
</reference>
<organism evidence="1 2">
    <name type="scientific">Paenibacillus nicotianae</name>
    <dbReference type="NCBI Taxonomy" id="1526551"/>
    <lineage>
        <taxon>Bacteria</taxon>
        <taxon>Bacillati</taxon>
        <taxon>Bacillota</taxon>
        <taxon>Bacilli</taxon>
        <taxon>Bacillales</taxon>
        <taxon>Paenibacillaceae</taxon>
        <taxon>Paenibacillus</taxon>
    </lineage>
</organism>
<gene>
    <name evidence="1" type="ORF">ACFSGI_05520</name>
</gene>
<evidence type="ECO:0000313" key="2">
    <source>
        <dbReference type="Proteomes" id="UP001597403"/>
    </source>
</evidence>
<proteinExistence type="predicted"/>
<accession>A0ABW4UPD7</accession>
<comment type="caution">
    <text evidence="1">The sequence shown here is derived from an EMBL/GenBank/DDBJ whole genome shotgun (WGS) entry which is preliminary data.</text>
</comment>
<name>A0ABW4UPD7_9BACL</name>
<evidence type="ECO:0000313" key="1">
    <source>
        <dbReference type="EMBL" id="MFD1989408.1"/>
    </source>
</evidence>
<sequence length="42" mass="4880">MYNGSVTFLFPGIVVGALDKQSIGMLKWLQKRNEIMNKLKFY</sequence>
<dbReference type="Proteomes" id="UP001597403">
    <property type="component" value="Unassembled WGS sequence"/>
</dbReference>
<dbReference type="EMBL" id="JBHUGF010000010">
    <property type="protein sequence ID" value="MFD1989408.1"/>
    <property type="molecule type" value="Genomic_DNA"/>
</dbReference>
<keyword evidence="2" id="KW-1185">Reference proteome</keyword>